<dbReference type="PANTHER" id="PTHR12992">
    <property type="entry name" value="NUDIX HYDROLASE"/>
    <property type="match status" value="1"/>
</dbReference>
<evidence type="ECO:0000256" key="3">
    <source>
        <dbReference type="ARBA" id="ARBA00022723"/>
    </source>
</evidence>
<keyword evidence="3" id="KW-0479">Metal-binding</keyword>
<evidence type="ECO:0000256" key="5">
    <source>
        <dbReference type="ARBA" id="ARBA00022842"/>
    </source>
</evidence>
<dbReference type="InterPro" id="IPR045121">
    <property type="entry name" value="CoAse"/>
</dbReference>
<dbReference type="InParanoid" id="A0A2V0P0A6"/>
<accession>A0A2V0P0A6</accession>
<reference evidence="7 8" key="1">
    <citation type="journal article" date="2018" name="Sci. Rep.">
        <title>Raphidocelis subcapitata (=Pseudokirchneriella subcapitata) provides an insight into genome evolution and environmental adaptations in the Sphaeropleales.</title>
        <authorList>
            <person name="Suzuki S."/>
            <person name="Yamaguchi H."/>
            <person name="Nakajima N."/>
            <person name="Kawachi M."/>
        </authorList>
    </citation>
    <scope>NUCLEOTIDE SEQUENCE [LARGE SCALE GENOMIC DNA]</scope>
    <source>
        <strain evidence="7 8">NIES-35</strain>
    </source>
</reference>
<dbReference type="AlphaFoldDB" id="A0A2V0P0A6"/>
<evidence type="ECO:0000313" key="8">
    <source>
        <dbReference type="Proteomes" id="UP000247498"/>
    </source>
</evidence>
<dbReference type="GO" id="GO:0010945">
    <property type="term" value="F:coenzyme A diphosphatase activity"/>
    <property type="evidence" value="ECO:0007669"/>
    <property type="project" value="InterPro"/>
</dbReference>
<organism evidence="7 8">
    <name type="scientific">Raphidocelis subcapitata</name>
    <dbReference type="NCBI Taxonomy" id="307507"/>
    <lineage>
        <taxon>Eukaryota</taxon>
        <taxon>Viridiplantae</taxon>
        <taxon>Chlorophyta</taxon>
        <taxon>core chlorophytes</taxon>
        <taxon>Chlorophyceae</taxon>
        <taxon>CS clade</taxon>
        <taxon>Sphaeropleales</taxon>
        <taxon>Selenastraceae</taxon>
        <taxon>Raphidocelis</taxon>
    </lineage>
</organism>
<evidence type="ECO:0000313" key="7">
    <source>
        <dbReference type="EMBL" id="GBF92352.1"/>
    </source>
</evidence>
<dbReference type="Gene3D" id="3.90.79.10">
    <property type="entry name" value="Nucleoside Triphosphate Pyrophosphohydrolase"/>
    <property type="match status" value="1"/>
</dbReference>
<comment type="cofactor">
    <cofactor evidence="1">
        <name>Mn(2+)</name>
        <dbReference type="ChEBI" id="CHEBI:29035"/>
    </cofactor>
</comment>
<comment type="caution">
    <text evidence="7">The sequence shown here is derived from an EMBL/GenBank/DDBJ whole genome shotgun (WGS) entry which is preliminary data.</text>
</comment>
<keyword evidence="5" id="KW-0460">Magnesium</keyword>
<protein>
    <submittedName>
        <fullName evidence="7">Uncharacterized protein</fullName>
    </submittedName>
</protein>
<dbReference type="EMBL" id="BDRX01000031">
    <property type="protein sequence ID" value="GBF92352.1"/>
    <property type="molecule type" value="Genomic_DNA"/>
</dbReference>
<comment type="cofactor">
    <cofactor evidence="2">
        <name>Mg(2+)</name>
        <dbReference type="ChEBI" id="CHEBI:18420"/>
    </cofactor>
</comment>
<name>A0A2V0P0A6_9CHLO</name>
<evidence type="ECO:0000256" key="6">
    <source>
        <dbReference type="ARBA" id="ARBA00023211"/>
    </source>
</evidence>
<sequence>MASWSSAIYRAALPSLSPLSRAVAATPGAMRTRAARRAERPPPLEELSARLAAAAAAERHLPVSDKHASCLVPLFEDGGGVVNANPQEQRHAHVPPSFVPRLNPSEVDAAFHMPLAAFLEGDCHLHWDVSGGRGSGIRYRIHSFDHRRGPDHFIVWGLTASMLIRVAELGFGRPPAFEVNGKGCTCPSQLAWDGSRVSVLGEGVYNATPAAAAAASAATATAAAAAAAPAAGAAAAAAAAAAATDAAAAAPPGGARAARRAAAAARVEEEGGDELSAAMG</sequence>
<gene>
    <name evidence="7" type="ORF">Rsub_05554</name>
</gene>
<dbReference type="OrthoDB" id="206213at2759"/>
<evidence type="ECO:0000256" key="2">
    <source>
        <dbReference type="ARBA" id="ARBA00001946"/>
    </source>
</evidence>
<evidence type="ECO:0000256" key="4">
    <source>
        <dbReference type="ARBA" id="ARBA00022801"/>
    </source>
</evidence>
<proteinExistence type="predicted"/>
<dbReference type="Proteomes" id="UP000247498">
    <property type="component" value="Unassembled WGS sequence"/>
</dbReference>
<keyword evidence="4" id="KW-0378">Hydrolase</keyword>
<dbReference type="GO" id="GO:0046872">
    <property type="term" value="F:metal ion binding"/>
    <property type="evidence" value="ECO:0007669"/>
    <property type="project" value="UniProtKB-KW"/>
</dbReference>
<dbReference type="STRING" id="307507.A0A2V0P0A6"/>
<keyword evidence="6" id="KW-0464">Manganese</keyword>
<dbReference type="GO" id="GO:0015938">
    <property type="term" value="P:coenzyme A catabolic process"/>
    <property type="evidence" value="ECO:0007669"/>
    <property type="project" value="TreeGrafter"/>
</dbReference>
<dbReference type="PANTHER" id="PTHR12992:SF24">
    <property type="entry name" value="PEROXISOMAL COENZYME A DIPHOSPHATASE NUDT7"/>
    <property type="match status" value="1"/>
</dbReference>
<evidence type="ECO:0000256" key="1">
    <source>
        <dbReference type="ARBA" id="ARBA00001936"/>
    </source>
</evidence>
<keyword evidence="8" id="KW-1185">Reference proteome</keyword>